<name>A0ABQ8GMZ7_9PEZI</name>
<evidence type="ECO:0000256" key="1">
    <source>
        <dbReference type="SAM" id="MobiDB-lite"/>
    </source>
</evidence>
<gene>
    <name evidence="2" type="ORF">B0J12DRAFT_343519</name>
</gene>
<comment type="caution">
    <text evidence="2">The sequence shown here is derived from an EMBL/GenBank/DDBJ whole genome shotgun (WGS) entry which is preliminary data.</text>
</comment>
<dbReference type="Proteomes" id="UP000774617">
    <property type="component" value="Unassembled WGS sequence"/>
</dbReference>
<dbReference type="EMBL" id="JAGTJR010000005">
    <property type="protein sequence ID" value="KAH7060770.1"/>
    <property type="molecule type" value="Genomic_DNA"/>
</dbReference>
<accession>A0ABQ8GMZ7</accession>
<protein>
    <submittedName>
        <fullName evidence="2">Uncharacterized protein</fullName>
    </submittedName>
</protein>
<reference evidence="2 3" key="1">
    <citation type="journal article" date="2021" name="Nat. Commun.">
        <title>Genetic determinants of endophytism in the Arabidopsis root mycobiome.</title>
        <authorList>
            <person name="Mesny F."/>
            <person name="Miyauchi S."/>
            <person name="Thiergart T."/>
            <person name="Pickel B."/>
            <person name="Atanasova L."/>
            <person name="Karlsson M."/>
            <person name="Huettel B."/>
            <person name="Barry K.W."/>
            <person name="Haridas S."/>
            <person name="Chen C."/>
            <person name="Bauer D."/>
            <person name="Andreopoulos W."/>
            <person name="Pangilinan J."/>
            <person name="LaButti K."/>
            <person name="Riley R."/>
            <person name="Lipzen A."/>
            <person name="Clum A."/>
            <person name="Drula E."/>
            <person name="Henrissat B."/>
            <person name="Kohler A."/>
            <person name="Grigoriev I.V."/>
            <person name="Martin F.M."/>
            <person name="Hacquard S."/>
        </authorList>
    </citation>
    <scope>NUCLEOTIDE SEQUENCE [LARGE SCALE GENOMIC DNA]</scope>
    <source>
        <strain evidence="2 3">MPI-SDFR-AT-0080</strain>
    </source>
</reference>
<proteinExistence type="predicted"/>
<evidence type="ECO:0000313" key="3">
    <source>
        <dbReference type="Proteomes" id="UP000774617"/>
    </source>
</evidence>
<feature type="compositionally biased region" description="Basic and acidic residues" evidence="1">
    <location>
        <begin position="125"/>
        <end position="134"/>
    </location>
</feature>
<organism evidence="2 3">
    <name type="scientific">Macrophomina phaseolina</name>
    <dbReference type="NCBI Taxonomy" id="35725"/>
    <lineage>
        <taxon>Eukaryota</taxon>
        <taxon>Fungi</taxon>
        <taxon>Dikarya</taxon>
        <taxon>Ascomycota</taxon>
        <taxon>Pezizomycotina</taxon>
        <taxon>Dothideomycetes</taxon>
        <taxon>Dothideomycetes incertae sedis</taxon>
        <taxon>Botryosphaeriales</taxon>
        <taxon>Botryosphaeriaceae</taxon>
        <taxon>Macrophomina</taxon>
    </lineage>
</organism>
<keyword evidence="3" id="KW-1185">Reference proteome</keyword>
<evidence type="ECO:0000313" key="2">
    <source>
        <dbReference type="EMBL" id="KAH7060770.1"/>
    </source>
</evidence>
<sequence length="313" mass="34027">MLHHGAASVAGDCLSRSCPRDLTFAGLPGGSPSVMAVKYGIIFSCNLCACRDTACVSLRARSLSVSLSLSLPRTSRDHLPDLRSRESGTIFALHALCEQGPKPEFRTLVSPRPEDAVSGHWAPRRHSDNTPHRQADCDQTHWPCISPFSSQARYSPAVEVLVACRKEYVGFTARAAQFPSSQRTTEDCRVTHSPAWRWPRCCHHSGGHCEVTSQRQQRNMVLSATEGGNAWGVPTLSGLHLQGHLHEVLSGFLQGCHIVQNAPRGAWLINCRQIIHGGRTSAITAVIAEKSSKVPHPCTSTLRPSHTLAGEPT</sequence>
<feature type="region of interest" description="Disordered" evidence="1">
    <location>
        <begin position="107"/>
        <end position="134"/>
    </location>
</feature>